<comment type="caution">
    <text evidence="5">The sequence shown here is derived from an EMBL/GenBank/DDBJ whole genome shotgun (WGS) entry which is preliminary data.</text>
</comment>
<dbReference type="SUPFAM" id="SSF51197">
    <property type="entry name" value="Clavaminate synthase-like"/>
    <property type="match status" value="1"/>
</dbReference>
<dbReference type="PANTHER" id="PTHR13096:SF9">
    <property type="entry name" value="BIFUNCTIONAL LYSINE-SPECIFIC DEMETHYLASE AND HISTIDYL-HYDROXYLASE"/>
    <property type="match status" value="1"/>
</dbReference>
<feature type="domain" description="JmjC" evidence="4">
    <location>
        <begin position="88"/>
        <end position="239"/>
    </location>
</feature>
<comment type="cofactor">
    <cofactor evidence="1">
        <name>Fe(2+)</name>
        <dbReference type="ChEBI" id="CHEBI:29033"/>
    </cofactor>
</comment>
<evidence type="ECO:0000256" key="3">
    <source>
        <dbReference type="ARBA" id="ARBA00023004"/>
    </source>
</evidence>
<accession>A0ABU2LPM0</accession>
<evidence type="ECO:0000256" key="1">
    <source>
        <dbReference type="ARBA" id="ARBA00001954"/>
    </source>
</evidence>
<dbReference type="Gene3D" id="2.60.120.650">
    <property type="entry name" value="Cupin"/>
    <property type="match status" value="1"/>
</dbReference>
<dbReference type="InterPro" id="IPR003347">
    <property type="entry name" value="JmjC_dom"/>
</dbReference>
<dbReference type="RefSeq" id="WP_311598883.1">
    <property type="nucleotide sequence ID" value="NZ_JAVREM010000014.1"/>
</dbReference>
<sequence length="293" mass="32819">MSLDLLVRNGADELVRSWPAEPRLTRRPNTHLERAVTMGLLDSYIDHGLLAAQHVAVVKDGQAAHPGRYSRDGAVRAERLRALFDEGFTINLRELQLRMPYLAEMSTRIRDETGYPNHVSAIITPPGERGLAHHWDQFTGIVTQLAGHKRWQLWRPVVEHPTGEYLASPDLWNPELQKRLENSPPDAEFELVPGDTLLLPRGWLHNPFSVGVETSLHLTFAVKERTWLWLAQQLLGMAVHDTSFRREMPPGAHRSGLASEIGTAAAMAIGFLNRLDPIAAEEWVRGQATADGP</sequence>
<organism evidence="5 6">
    <name type="scientific">Streptomyces millisiae</name>
    <dbReference type="NCBI Taxonomy" id="3075542"/>
    <lineage>
        <taxon>Bacteria</taxon>
        <taxon>Bacillati</taxon>
        <taxon>Actinomycetota</taxon>
        <taxon>Actinomycetes</taxon>
        <taxon>Kitasatosporales</taxon>
        <taxon>Streptomycetaceae</taxon>
        <taxon>Streptomyces</taxon>
    </lineage>
</organism>
<evidence type="ECO:0000313" key="6">
    <source>
        <dbReference type="Proteomes" id="UP001183420"/>
    </source>
</evidence>
<evidence type="ECO:0000256" key="2">
    <source>
        <dbReference type="ARBA" id="ARBA00022723"/>
    </source>
</evidence>
<dbReference type="InterPro" id="IPR039994">
    <property type="entry name" value="NO66-like"/>
</dbReference>
<dbReference type="Pfam" id="PF08007">
    <property type="entry name" value="JmjC_2"/>
    <property type="match status" value="1"/>
</dbReference>
<dbReference type="PANTHER" id="PTHR13096">
    <property type="entry name" value="MINA53 MYC INDUCED NUCLEAR ANTIGEN"/>
    <property type="match status" value="1"/>
</dbReference>
<evidence type="ECO:0000259" key="4">
    <source>
        <dbReference type="PROSITE" id="PS51184"/>
    </source>
</evidence>
<keyword evidence="3" id="KW-0408">Iron</keyword>
<protein>
    <submittedName>
        <fullName evidence="5">Cupin domain-containing protein</fullName>
    </submittedName>
</protein>
<dbReference type="Proteomes" id="UP001183420">
    <property type="component" value="Unassembled WGS sequence"/>
</dbReference>
<dbReference type="EMBL" id="JAVREM010000014">
    <property type="protein sequence ID" value="MDT0319529.1"/>
    <property type="molecule type" value="Genomic_DNA"/>
</dbReference>
<name>A0ABU2LPM0_9ACTN</name>
<reference evidence="6" key="1">
    <citation type="submission" date="2023-07" db="EMBL/GenBank/DDBJ databases">
        <title>30 novel species of actinomycetes from the DSMZ collection.</title>
        <authorList>
            <person name="Nouioui I."/>
        </authorList>
    </citation>
    <scope>NUCLEOTIDE SEQUENCE [LARGE SCALE GENOMIC DNA]</scope>
    <source>
        <strain evidence="6">DSM 44918</strain>
    </source>
</reference>
<keyword evidence="6" id="KW-1185">Reference proteome</keyword>
<proteinExistence type="predicted"/>
<gene>
    <name evidence="5" type="ORF">RNC47_14395</name>
</gene>
<dbReference type="PROSITE" id="PS51184">
    <property type="entry name" value="JMJC"/>
    <property type="match status" value="1"/>
</dbReference>
<evidence type="ECO:0000313" key="5">
    <source>
        <dbReference type="EMBL" id="MDT0319529.1"/>
    </source>
</evidence>
<keyword evidence="2" id="KW-0479">Metal-binding</keyword>